<evidence type="ECO:0000256" key="2">
    <source>
        <dbReference type="ARBA" id="ARBA00022703"/>
    </source>
</evidence>
<evidence type="ECO:0008006" key="6">
    <source>
        <dbReference type="Google" id="ProtNLM"/>
    </source>
</evidence>
<name>A0A9P0BCA3_BRAAE</name>
<keyword evidence="5" id="KW-1185">Reference proteome</keyword>
<evidence type="ECO:0000256" key="1">
    <source>
        <dbReference type="ARBA" id="ARBA00009515"/>
    </source>
</evidence>
<keyword evidence="2" id="KW-0053">Apoptosis</keyword>
<dbReference type="SUPFAM" id="SSF48371">
    <property type="entry name" value="ARM repeat"/>
    <property type="match status" value="1"/>
</dbReference>
<comment type="similarity">
    <text evidence="1">Belongs to the API5 family.</text>
</comment>
<reference evidence="4" key="1">
    <citation type="submission" date="2021-12" db="EMBL/GenBank/DDBJ databases">
        <authorList>
            <person name="King R."/>
        </authorList>
    </citation>
    <scope>NUCLEOTIDE SEQUENCE</scope>
</reference>
<dbReference type="InterPro" id="IPR016024">
    <property type="entry name" value="ARM-type_fold"/>
</dbReference>
<dbReference type="Proteomes" id="UP001154078">
    <property type="component" value="Chromosome 7"/>
</dbReference>
<proteinExistence type="inferred from homology"/>
<dbReference type="GO" id="GO:0006915">
    <property type="term" value="P:apoptotic process"/>
    <property type="evidence" value="ECO:0007669"/>
    <property type="project" value="UniProtKB-KW"/>
</dbReference>
<gene>
    <name evidence="4" type="ORF">MELIAE_LOCUS9847</name>
</gene>
<feature type="region of interest" description="Disordered" evidence="3">
    <location>
        <begin position="466"/>
        <end position="534"/>
    </location>
</feature>
<dbReference type="PANTHER" id="PTHR12758">
    <property type="entry name" value="APOPTOSIS INHIBITOR 5-RELATED"/>
    <property type="match status" value="1"/>
</dbReference>
<protein>
    <recommendedName>
        <fullName evidence="6">Apoptosis inhibitor 5</fullName>
    </recommendedName>
</protein>
<dbReference type="GO" id="GO:0005634">
    <property type="term" value="C:nucleus"/>
    <property type="evidence" value="ECO:0007669"/>
    <property type="project" value="TreeGrafter"/>
</dbReference>
<evidence type="ECO:0000313" key="5">
    <source>
        <dbReference type="Proteomes" id="UP001154078"/>
    </source>
</evidence>
<dbReference type="OrthoDB" id="19224at2759"/>
<dbReference type="InterPro" id="IPR011989">
    <property type="entry name" value="ARM-like"/>
</dbReference>
<dbReference type="GO" id="GO:0003723">
    <property type="term" value="F:RNA binding"/>
    <property type="evidence" value="ECO:0007669"/>
    <property type="project" value="TreeGrafter"/>
</dbReference>
<dbReference type="PANTHER" id="PTHR12758:SF19">
    <property type="entry name" value="APOPTOSIS INHIBITOR 5"/>
    <property type="match status" value="1"/>
</dbReference>
<dbReference type="Gene3D" id="1.25.10.10">
    <property type="entry name" value="Leucine-rich Repeat Variant"/>
    <property type="match status" value="1"/>
</dbReference>
<dbReference type="InterPro" id="IPR008383">
    <property type="entry name" value="API5"/>
</dbReference>
<dbReference type="AlphaFoldDB" id="A0A9P0BCA3"/>
<dbReference type="GO" id="GO:0043066">
    <property type="term" value="P:negative regulation of apoptotic process"/>
    <property type="evidence" value="ECO:0007669"/>
    <property type="project" value="TreeGrafter"/>
</dbReference>
<feature type="compositionally biased region" description="Polar residues" evidence="3">
    <location>
        <begin position="468"/>
        <end position="477"/>
    </location>
</feature>
<dbReference type="EMBL" id="OV121138">
    <property type="protein sequence ID" value="CAH0559991.1"/>
    <property type="molecule type" value="Genomic_DNA"/>
</dbReference>
<sequence length="534" mass="59973">MAVDLNDLYVRYDKLGAAKDSTQVTDDFAACIEGTKGGEKEKLLAAQIISQFFKNFPSLQEQALNALLDLCEDDTIQIRTYAMRVLPKLCKDTKEHVFKIADILAQLLQLEDQDYAVACNGLTQVYRLEPITVVKAIFNHIHATTEDSLREKCIAFLFEKLIKVPQDKPNAELDDIMIEEAKKAIQDSSATEFAVILPYLKSSKLGRTIVGQQEIVNLVAERAEIDRDFDPLDEENNDTDRILMCVDYVLPLFNANVHSDKFLVYYCDQILPQWANIGTIKDGEKAKIKLLQQLSELSVHCGKLENPSLHVVQIFDKLKDYMPSPPENADMAEMPNLDFSTVECLLFAFHRLARQCPDFLTSDQNVLKDFRARLTYFSRGVQGCRKSLDSVLSSKVNLNKESSDKAKIAPSVLSNINTLIRDLFYSPPVYKCNVALSFKNEIEKKAKVTVATSPSSGVAKRHIPITFDASNGNGTNTKHVRPNRSGETMKMYQPPSGKFSNNFQSYDRSSGGRGRGNRGSRGMSRGRGRGAWRK</sequence>
<organism evidence="4 5">
    <name type="scientific">Brassicogethes aeneus</name>
    <name type="common">Rape pollen beetle</name>
    <name type="synonym">Meligethes aeneus</name>
    <dbReference type="NCBI Taxonomy" id="1431903"/>
    <lineage>
        <taxon>Eukaryota</taxon>
        <taxon>Metazoa</taxon>
        <taxon>Ecdysozoa</taxon>
        <taxon>Arthropoda</taxon>
        <taxon>Hexapoda</taxon>
        <taxon>Insecta</taxon>
        <taxon>Pterygota</taxon>
        <taxon>Neoptera</taxon>
        <taxon>Endopterygota</taxon>
        <taxon>Coleoptera</taxon>
        <taxon>Polyphaga</taxon>
        <taxon>Cucujiformia</taxon>
        <taxon>Nitidulidae</taxon>
        <taxon>Meligethinae</taxon>
        <taxon>Brassicogethes</taxon>
    </lineage>
</organism>
<feature type="compositionally biased region" description="Polar residues" evidence="3">
    <location>
        <begin position="498"/>
        <end position="507"/>
    </location>
</feature>
<evidence type="ECO:0000313" key="4">
    <source>
        <dbReference type="EMBL" id="CAH0559991.1"/>
    </source>
</evidence>
<evidence type="ECO:0000256" key="3">
    <source>
        <dbReference type="SAM" id="MobiDB-lite"/>
    </source>
</evidence>
<dbReference type="Pfam" id="PF05918">
    <property type="entry name" value="API5"/>
    <property type="match status" value="1"/>
</dbReference>
<feature type="compositionally biased region" description="Basic residues" evidence="3">
    <location>
        <begin position="524"/>
        <end position="534"/>
    </location>
</feature>
<accession>A0A9P0BCA3</accession>